<dbReference type="SUPFAM" id="SSF55486">
    <property type="entry name" value="Metalloproteases ('zincins'), catalytic domain"/>
    <property type="match status" value="1"/>
</dbReference>
<dbReference type="EC" id="3.4.17.19" evidence="8"/>
<protein>
    <recommendedName>
        <fullName evidence="8">Metal-dependent carboxypeptidase</fullName>
        <ecNumber evidence="8">3.4.17.19</ecNumber>
    </recommendedName>
</protein>
<dbReference type="PIRSF" id="PIRSF006615">
    <property type="entry name" value="Zn_crbxpep_Taq"/>
    <property type="match status" value="1"/>
</dbReference>
<evidence type="ECO:0000256" key="9">
    <source>
        <dbReference type="PIRSR" id="PIRSR006615-1"/>
    </source>
</evidence>
<evidence type="ECO:0000256" key="1">
    <source>
        <dbReference type="ARBA" id="ARBA00022645"/>
    </source>
</evidence>
<dbReference type="Pfam" id="PF02074">
    <property type="entry name" value="Peptidase_M32"/>
    <property type="match status" value="1"/>
</dbReference>
<keyword evidence="2 8" id="KW-0645">Protease</keyword>
<dbReference type="RefSeq" id="WP_003448229.1">
    <property type="nucleotide sequence ID" value="NZ_ANZB01000023.1"/>
</dbReference>
<organism evidence="11 14">
    <name type="scientific">Clostridium pasteurianum DSM 525 = ATCC 6013</name>
    <dbReference type="NCBI Taxonomy" id="1262449"/>
    <lineage>
        <taxon>Bacteria</taxon>
        <taxon>Bacillati</taxon>
        <taxon>Bacillota</taxon>
        <taxon>Clostridia</taxon>
        <taxon>Eubacteriales</taxon>
        <taxon>Clostridiaceae</taxon>
        <taxon>Clostridium</taxon>
    </lineage>
</organism>
<dbReference type="PANTHER" id="PTHR34217">
    <property type="entry name" value="METAL-DEPENDENT CARBOXYPEPTIDASE"/>
    <property type="match status" value="1"/>
</dbReference>
<accession>A0A0H3IXJ6</accession>
<dbReference type="Gene3D" id="1.10.1370.30">
    <property type="match status" value="1"/>
</dbReference>
<dbReference type="eggNOG" id="COG2317">
    <property type="taxonomic scope" value="Bacteria"/>
</dbReference>
<evidence type="ECO:0000313" key="13">
    <source>
        <dbReference type="Proteomes" id="UP000028042"/>
    </source>
</evidence>
<evidence type="ECO:0000256" key="3">
    <source>
        <dbReference type="ARBA" id="ARBA00022723"/>
    </source>
</evidence>
<keyword evidence="3 8" id="KW-0479">Metal-binding</keyword>
<gene>
    <name evidence="11" type="ORF">CLPA_c00790</name>
    <name evidence="12" type="ORF">CP6013_03059</name>
</gene>
<evidence type="ECO:0000256" key="2">
    <source>
        <dbReference type="ARBA" id="ARBA00022670"/>
    </source>
</evidence>
<feature type="binding site" evidence="9">
    <location>
        <position position="267"/>
    </location>
    <ligand>
        <name>Zn(2+)</name>
        <dbReference type="ChEBI" id="CHEBI:29105"/>
        <note>catalytic</note>
    </ligand>
</feature>
<reference evidence="11 14" key="1">
    <citation type="journal article" date="2015" name="Genome Announc.">
        <title>Complete Genome Sequence of the Nitrogen-Fixing and Solvent-Producing Clostridium pasteurianum DSM 525.</title>
        <authorList>
            <person name="Poehlein A."/>
            <person name="Grosse-Honebrink A."/>
            <person name="Zhang Y."/>
            <person name="Minton N.P."/>
            <person name="Daniel R."/>
        </authorList>
    </citation>
    <scope>NUCLEOTIDE SEQUENCE [LARGE SCALE GENOMIC DNA]</scope>
    <source>
        <strain evidence="11">DSM 525</strain>
        <strain evidence="14">DSM 525 / ATCC 6013</strain>
    </source>
</reference>
<feature type="binding site" evidence="9">
    <location>
        <position position="271"/>
    </location>
    <ligand>
        <name>Zn(2+)</name>
        <dbReference type="ChEBI" id="CHEBI:29105"/>
        <note>catalytic</note>
    </ligand>
</feature>
<dbReference type="KEGG" id="cpat:CLPA_c00790"/>
<evidence type="ECO:0000256" key="4">
    <source>
        <dbReference type="ARBA" id="ARBA00022801"/>
    </source>
</evidence>
<reference evidence="12 13" key="3">
    <citation type="journal article" name="Genome Announc.">
        <title>Improved Draft Genome Sequence of Clostridium pasteurianum Strain ATCC 6013 (DSM 525) Using a Hybrid Next-Generation Sequencing Approach.</title>
        <authorList>
            <person name="Pyne M.E."/>
            <person name="Utturkar S."/>
            <person name="Brown S.D."/>
            <person name="Moo-Young M."/>
            <person name="Chung D.A."/>
            <person name="Chou C.P."/>
        </authorList>
    </citation>
    <scope>NUCLEOTIDE SEQUENCE [LARGE SCALE GENOMIC DNA]</scope>
    <source>
        <strain evidence="12 13">ATCC 6013</strain>
    </source>
</reference>
<dbReference type="PRINTS" id="PR00998">
    <property type="entry name" value="CRBOXYPTASET"/>
</dbReference>
<comment type="catalytic activity">
    <reaction evidence="6 8">
        <text>Release of a C-terminal amino acid with broad specificity, except for -Pro.</text>
        <dbReference type="EC" id="3.4.17.19"/>
    </reaction>
</comment>
<dbReference type="Proteomes" id="UP000028042">
    <property type="component" value="Unassembled WGS sequence"/>
</dbReference>
<dbReference type="GO" id="GO:0006508">
    <property type="term" value="P:proteolysis"/>
    <property type="evidence" value="ECO:0007669"/>
    <property type="project" value="UniProtKB-UniRule"/>
</dbReference>
<dbReference type="CDD" id="cd06460">
    <property type="entry name" value="M32_Taq"/>
    <property type="match status" value="1"/>
</dbReference>
<evidence type="ECO:0000256" key="6">
    <source>
        <dbReference type="ARBA" id="ARBA00052755"/>
    </source>
</evidence>
<keyword evidence="4 8" id="KW-0378">Hydrolase</keyword>
<proteinExistence type="inferred from homology"/>
<comment type="cofactor">
    <cofactor evidence="9">
        <name>Zn(2+)</name>
        <dbReference type="ChEBI" id="CHEBI:29105"/>
    </cofactor>
    <text evidence="9">Binds 1 zinc ion per subunit.</text>
</comment>
<evidence type="ECO:0000313" key="12">
    <source>
        <dbReference type="EMBL" id="KRU13808.1"/>
    </source>
</evidence>
<dbReference type="PATRIC" id="fig|1262449.3.peg.4032"/>
<keyword evidence="5 8" id="KW-0482">Metalloprotease</keyword>
<dbReference type="PANTHER" id="PTHR34217:SF1">
    <property type="entry name" value="CARBOXYPEPTIDASE 1"/>
    <property type="match status" value="1"/>
</dbReference>
<keyword evidence="9" id="KW-0862">Zinc</keyword>
<dbReference type="EMBL" id="CP009268">
    <property type="protein sequence ID" value="AJA50179.1"/>
    <property type="molecule type" value="Genomic_DNA"/>
</dbReference>
<dbReference type="PROSITE" id="PS52034">
    <property type="entry name" value="PEPTIDASE_M32"/>
    <property type="match status" value="1"/>
</dbReference>
<evidence type="ECO:0000256" key="5">
    <source>
        <dbReference type="ARBA" id="ARBA00023049"/>
    </source>
</evidence>
<sequence length="503" mass="59349">MAKEIKENLNNLKEYLKKLEYLTSSIALIQWDSMVNMPSKAIRYRSEILGYLSEKKYKMSTSKKIKQYIDFFSDLKDLDNITKRTIKKISKEYYKNKKIPKEEYKQYVIAGTISGAAWENAKINKDFEIFEPHLKKMVEYNQKFAEYWGFKENRYDALLDIYEPGITTEKLDVVFNNLKDAIVDLLNKIKDSDNSPNIEFFIGNFPRKDQEKFAKEIMYSMGYDYEYAGRIDESIHPFTTNFGNKDVRITTHYYENDFRPALFSCIHEAGHAIYEQDIPDSLQGTLLAEGASMGIHESQSRFYENIIGRSKYFWKFFYKKALEKFPQFKDISLEDFYRGINFVETSLIRTEADELTYSLHIIIRYEIEKLLINGDISVHELPSIWSKKYKDYLGVEPKNDAEGILQDIHWSDGSFGYFPSYALGNLYGAQFFNKMKKDISDIYEQVSIGNFTVIHNWLKENIHKYGSIYKPTELIKKVTGEELSEKYFIKYLNAKFKEIYKIN</sequence>
<dbReference type="GeneID" id="93072338"/>
<evidence type="ECO:0000313" key="11">
    <source>
        <dbReference type="EMBL" id="AJA50179.1"/>
    </source>
</evidence>
<reference evidence="12" key="2">
    <citation type="submission" date="2015-10" db="EMBL/GenBank/DDBJ databases">
        <title>Improved Draft Genome Sequence of Clostridium pasteurianum Strain ATCC 6013 (DSM 525) Using a Hybrid Next-Generation Sequencing Approach.</title>
        <authorList>
            <person name="Pyne M.E."/>
            <person name="Utturkar S.M."/>
            <person name="Brown S.D."/>
            <person name="Moo-Young M."/>
            <person name="Chung D.A."/>
            <person name="Chou P.C."/>
        </authorList>
    </citation>
    <scope>NUCLEOTIDE SEQUENCE</scope>
    <source>
        <strain evidence="12">ATCC 6013</strain>
    </source>
</reference>
<dbReference type="Proteomes" id="UP000030905">
    <property type="component" value="Chromosome"/>
</dbReference>
<evidence type="ECO:0000256" key="10">
    <source>
        <dbReference type="PIRSR" id="PIRSR006615-2"/>
    </source>
</evidence>
<dbReference type="KEGG" id="cpae:CPAST_c00790"/>
<feature type="binding site" evidence="9">
    <location>
        <position position="297"/>
    </location>
    <ligand>
        <name>Zn(2+)</name>
        <dbReference type="ChEBI" id="CHEBI:29105"/>
        <note>catalytic</note>
    </ligand>
</feature>
<evidence type="ECO:0000313" key="14">
    <source>
        <dbReference type="Proteomes" id="UP000030905"/>
    </source>
</evidence>
<keyword evidence="1 8" id="KW-0121">Carboxypeptidase</keyword>
<comment type="similarity">
    <text evidence="7 8">Belongs to the peptidase M32 family.</text>
</comment>
<feature type="active site" description="Proton donor/acceptor" evidence="10">
    <location>
        <position position="268"/>
    </location>
</feature>
<dbReference type="GO" id="GO:0008270">
    <property type="term" value="F:zinc ion binding"/>
    <property type="evidence" value="ECO:0007669"/>
    <property type="project" value="UniProtKB-ARBA"/>
</dbReference>
<dbReference type="FunFam" id="1.10.1370.30:FF:000003">
    <property type="entry name" value="Thermostable carboxypeptidase 1"/>
    <property type="match status" value="1"/>
</dbReference>
<comment type="function">
    <text evidence="8">Broad specificity carboxypetidase that releases amino acids sequentially from the C-terminus, including neutral, aromatic, polar and basic residues.</text>
</comment>
<dbReference type="InterPro" id="IPR001333">
    <property type="entry name" value="Peptidase_M32_Taq"/>
</dbReference>
<evidence type="ECO:0000256" key="8">
    <source>
        <dbReference type="PIRNR" id="PIRNR006615"/>
    </source>
</evidence>
<name>A0A0H3IXJ6_CLOPA</name>
<dbReference type="AlphaFoldDB" id="A0A0H3IXJ6"/>
<dbReference type="EMBL" id="JPGY02000001">
    <property type="protein sequence ID" value="KRU13808.1"/>
    <property type="molecule type" value="Genomic_DNA"/>
</dbReference>
<dbReference type="GO" id="GO:0004181">
    <property type="term" value="F:metallocarboxypeptidase activity"/>
    <property type="evidence" value="ECO:0007669"/>
    <property type="project" value="UniProtKB-UniRule"/>
</dbReference>
<evidence type="ECO:0000256" key="7">
    <source>
        <dbReference type="ARBA" id="ARBA00061580"/>
    </source>
</evidence>
<keyword evidence="14" id="KW-1185">Reference proteome</keyword>